<dbReference type="InterPro" id="IPR046977">
    <property type="entry name" value="RsmC/RlmG"/>
</dbReference>
<dbReference type="GO" id="GO:0008757">
    <property type="term" value="F:S-adenosylmethionine-dependent methyltransferase activity"/>
    <property type="evidence" value="ECO:0007669"/>
    <property type="project" value="InterPro"/>
</dbReference>
<accession>A0A6J6LVL1</accession>
<name>A0A6J6LVL1_9ZZZZ</name>
<dbReference type="InterPro" id="IPR029063">
    <property type="entry name" value="SAM-dependent_MTases_sf"/>
</dbReference>
<evidence type="ECO:0000256" key="3">
    <source>
        <dbReference type="SAM" id="MobiDB-lite"/>
    </source>
</evidence>
<dbReference type="PANTHER" id="PTHR47816">
    <property type="entry name" value="RIBOSOMAL RNA SMALL SUBUNIT METHYLTRANSFERASE C"/>
    <property type="match status" value="1"/>
</dbReference>
<organism evidence="5">
    <name type="scientific">freshwater metagenome</name>
    <dbReference type="NCBI Taxonomy" id="449393"/>
    <lineage>
        <taxon>unclassified sequences</taxon>
        <taxon>metagenomes</taxon>
        <taxon>ecological metagenomes</taxon>
    </lineage>
</organism>
<dbReference type="SUPFAM" id="SSF53335">
    <property type="entry name" value="S-adenosyl-L-methionine-dependent methyltransferases"/>
    <property type="match status" value="1"/>
</dbReference>
<dbReference type="EMBL" id="CAEZXA010000010">
    <property type="protein sequence ID" value="CAB4665917.1"/>
    <property type="molecule type" value="Genomic_DNA"/>
</dbReference>
<feature type="compositionally biased region" description="Polar residues" evidence="3">
    <location>
        <begin position="1"/>
        <end position="23"/>
    </location>
</feature>
<dbReference type="Pfam" id="PF05175">
    <property type="entry name" value="MTS"/>
    <property type="match status" value="1"/>
</dbReference>
<evidence type="ECO:0000259" key="4">
    <source>
        <dbReference type="Pfam" id="PF05175"/>
    </source>
</evidence>
<gene>
    <name evidence="5" type="ORF">UFOPK2334_00237</name>
</gene>
<protein>
    <submittedName>
        <fullName evidence="5">Unannotated protein</fullName>
    </submittedName>
</protein>
<dbReference type="PANTHER" id="PTHR47816:SF4">
    <property type="entry name" value="RIBOSOMAL RNA SMALL SUBUNIT METHYLTRANSFERASE C"/>
    <property type="match status" value="1"/>
</dbReference>
<keyword evidence="2" id="KW-0808">Transferase</keyword>
<feature type="domain" description="Methyltransferase small" evidence="4">
    <location>
        <begin position="38"/>
        <end position="209"/>
    </location>
</feature>
<evidence type="ECO:0000313" key="5">
    <source>
        <dbReference type="EMBL" id="CAB4665917.1"/>
    </source>
</evidence>
<dbReference type="Gene3D" id="3.40.50.150">
    <property type="entry name" value="Vaccinia Virus protein VP39"/>
    <property type="match status" value="1"/>
</dbReference>
<evidence type="ECO:0000256" key="1">
    <source>
        <dbReference type="ARBA" id="ARBA00022603"/>
    </source>
</evidence>
<feature type="region of interest" description="Disordered" evidence="3">
    <location>
        <begin position="1"/>
        <end position="26"/>
    </location>
</feature>
<keyword evidence="1" id="KW-0489">Methyltransferase</keyword>
<proteinExistence type="predicted"/>
<dbReference type="InterPro" id="IPR007848">
    <property type="entry name" value="Small_mtfrase_dom"/>
</dbReference>
<sequence>MPKNTPSSSDPSPQHYFSESPQAPSRRKEFAISGHDGELTLSTDAGVFSQHGLDKGTSVFLEVMAKHECAPIVPGSFLCDIGCGSGAIALTLATRYPDCTVYAVDTNERARSICQENAVRNHLGNIIVASPEEVDPSIRFATLWSNPPIRIGKSALHELLETWLARLANDGVAHLVVNKNLGADSLADWMSNLSYPTSRIASRNGFRVLEVTVDR</sequence>
<dbReference type="CDD" id="cd02440">
    <property type="entry name" value="AdoMet_MTases"/>
    <property type="match status" value="1"/>
</dbReference>
<dbReference type="AlphaFoldDB" id="A0A6J6LVL1"/>
<evidence type="ECO:0000256" key="2">
    <source>
        <dbReference type="ARBA" id="ARBA00022679"/>
    </source>
</evidence>
<reference evidence="5" key="1">
    <citation type="submission" date="2020-05" db="EMBL/GenBank/DDBJ databases">
        <authorList>
            <person name="Chiriac C."/>
            <person name="Salcher M."/>
            <person name="Ghai R."/>
            <person name="Kavagutti S V."/>
        </authorList>
    </citation>
    <scope>NUCLEOTIDE SEQUENCE</scope>
</reference>
<dbReference type="GO" id="GO:0032259">
    <property type="term" value="P:methylation"/>
    <property type="evidence" value="ECO:0007669"/>
    <property type="project" value="UniProtKB-KW"/>
</dbReference>